<accession>A0AAW1SJH5</accession>
<evidence type="ECO:0000259" key="6">
    <source>
        <dbReference type="Pfam" id="PF00330"/>
    </source>
</evidence>
<dbReference type="Pfam" id="PF00330">
    <property type="entry name" value="Aconitase"/>
    <property type="match status" value="2"/>
</dbReference>
<keyword evidence="1" id="KW-0004">4Fe-4S</keyword>
<dbReference type="GO" id="GO:0008652">
    <property type="term" value="P:amino acid biosynthetic process"/>
    <property type="evidence" value="ECO:0007669"/>
    <property type="project" value="InterPro"/>
</dbReference>
<dbReference type="PANTHER" id="PTHR43822:SF2">
    <property type="entry name" value="HOMOACONITASE, MITOCHONDRIAL"/>
    <property type="match status" value="1"/>
</dbReference>
<name>A0AAW1SJH5_9CHLO</name>
<keyword evidence="3" id="KW-0408">Iron</keyword>
<dbReference type="InterPro" id="IPR015931">
    <property type="entry name" value="Acnase/IPM_dHydase_lsu_aba_1/3"/>
</dbReference>
<feature type="domain" description="Aconitase/3-isopropylmalate dehydratase large subunit alpha/beta/alpha" evidence="6">
    <location>
        <begin position="57"/>
        <end position="343"/>
    </location>
</feature>
<dbReference type="NCBIfam" id="NF001614">
    <property type="entry name" value="PRK00402.1"/>
    <property type="match status" value="1"/>
</dbReference>
<evidence type="ECO:0000256" key="1">
    <source>
        <dbReference type="ARBA" id="ARBA00022485"/>
    </source>
</evidence>
<dbReference type="Proteomes" id="UP001445335">
    <property type="component" value="Unassembled WGS sequence"/>
</dbReference>
<dbReference type="PANTHER" id="PTHR43822">
    <property type="entry name" value="HOMOACONITASE, MITOCHONDRIAL-RELATED"/>
    <property type="match status" value="1"/>
</dbReference>
<dbReference type="GO" id="GO:0043436">
    <property type="term" value="P:oxoacid metabolic process"/>
    <property type="evidence" value="ECO:0007669"/>
    <property type="project" value="UniProtKB-ARBA"/>
</dbReference>
<dbReference type="CDD" id="cd01583">
    <property type="entry name" value="IPMI"/>
    <property type="match status" value="1"/>
</dbReference>
<dbReference type="InterPro" id="IPR033941">
    <property type="entry name" value="IPMI_cat"/>
</dbReference>
<reference evidence="7 8" key="1">
    <citation type="journal article" date="2024" name="Nat. Commun.">
        <title>Phylogenomics reveals the evolutionary origins of lichenization in chlorophyte algae.</title>
        <authorList>
            <person name="Puginier C."/>
            <person name="Libourel C."/>
            <person name="Otte J."/>
            <person name="Skaloud P."/>
            <person name="Haon M."/>
            <person name="Grisel S."/>
            <person name="Petersen M."/>
            <person name="Berrin J.G."/>
            <person name="Delaux P.M."/>
            <person name="Dal Grande F."/>
            <person name="Keller J."/>
        </authorList>
    </citation>
    <scope>NUCLEOTIDE SEQUENCE [LARGE SCALE GENOMIC DNA]</scope>
    <source>
        <strain evidence="7 8">SAG 245.80</strain>
    </source>
</reference>
<evidence type="ECO:0000256" key="4">
    <source>
        <dbReference type="ARBA" id="ARBA00023014"/>
    </source>
</evidence>
<dbReference type="NCBIfam" id="TIGR01343">
    <property type="entry name" value="hacA_fam"/>
    <property type="match status" value="1"/>
</dbReference>
<dbReference type="Gene3D" id="3.30.499.10">
    <property type="entry name" value="Aconitase, domain 3"/>
    <property type="match status" value="2"/>
</dbReference>
<keyword evidence="5" id="KW-0456">Lyase</keyword>
<dbReference type="SUPFAM" id="SSF53732">
    <property type="entry name" value="Aconitase iron-sulfur domain"/>
    <property type="match status" value="1"/>
</dbReference>
<comment type="caution">
    <text evidence="7">The sequence shown here is derived from an EMBL/GenBank/DDBJ whole genome shotgun (WGS) entry which is preliminary data.</text>
</comment>
<dbReference type="GO" id="GO:0003861">
    <property type="term" value="F:3-isopropylmalate dehydratase activity"/>
    <property type="evidence" value="ECO:0007669"/>
    <property type="project" value="InterPro"/>
</dbReference>
<feature type="domain" description="Aconitase/3-isopropylmalate dehydratase large subunit alpha/beta/alpha" evidence="6">
    <location>
        <begin position="344"/>
        <end position="485"/>
    </location>
</feature>
<dbReference type="InterPro" id="IPR050067">
    <property type="entry name" value="IPM_dehydratase_rel_enz"/>
</dbReference>
<evidence type="ECO:0000313" key="8">
    <source>
        <dbReference type="Proteomes" id="UP001445335"/>
    </source>
</evidence>
<sequence length="495" mass="53454">MFKVVFAVFAGWPTHFARQLSTRRHLAPVCAVSAPPAPAVRAPATTGSVKKAQTLTEKILARHSNNASVAPGQNIWTNVDKLMTHDVCGPGTFGIFQREFGENAQVWDPEKVVIIPDHYIFTSDPRANRNVDILRDMVKQYGIKYFYDITDRSDFKANPDYKGVCHIALAQEGHCKPGEVLFGTDSHTCNAGAFGQFATGVGNTDAGFILGTGKLLIKVPPTMRFVLEGEMPSHLLAKDLILQIIGEITVAGGTYKAMEFTGPVVDAMTMEDRMTICNMVVEAGGKNGTCPPDQTTFDYVRERTSELFEPVYADDSASYVQDYRFDVSKLQPLVAAPHSPDNRKNAADCRDVKIDRVYIGSCTGGKTEDFQAAARLLHRAGGRVVVPTFLVPATQKVWADMYGQPLPDCGGLTAAQVFEAAGCVAPAAPSCAACLGGPKDTFARMNEPQVCVSTTNRNFPGRMGHKDGQVYLASPYTAAASALAGRVADPRDYGA</sequence>
<organism evidence="7 8">
    <name type="scientific">Elliptochloris bilobata</name>
    <dbReference type="NCBI Taxonomy" id="381761"/>
    <lineage>
        <taxon>Eukaryota</taxon>
        <taxon>Viridiplantae</taxon>
        <taxon>Chlorophyta</taxon>
        <taxon>core chlorophytes</taxon>
        <taxon>Trebouxiophyceae</taxon>
        <taxon>Trebouxiophyceae incertae sedis</taxon>
        <taxon>Elliptochloris clade</taxon>
        <taxon>Elliptochloris</taxon>
    </lineage>
</organism>
<keyword evidence="4" id="KW-0411">Iron-sulfur</keyword>
<evidence type="ECO:0000313" key="7">
    <source>
        <dbReference type="EMBL" id="KAK9846624.1"/>
    </source>
</evidence>
<dbReference type="InterPro" id="IPR001030">
    <property type="entry name" value="Acoase/IPM_deHydtase_lsu_aba"/>
</dbReference>
<dbReference type="GO" id="GO:0046872">
    <property type="term" value="F:metal ion binding"/>
    <property type="evidence" value="ECO:0007669"/>
    <property type="project" value="UniProtKB-KW"/>
</dbReference>
<gene>
    <name evidence="7" type="ORF">WJX81_007829</name>
</gene>
<dbReference type="GO" id="GO:0051539">
    <property type="term" value="F:4 iron, 4 sulfur cluster binding"/>
    <property type="evidence" value="ECO:0007669"/>
    <property type="project" value="UniProtKB-KW"/>
</dbReference>
<evidence type="ECO:0000256" key="5">
    <source>
        <dbReference type="ARBA" id="ARBA00023239"/>
    </source>
</evidence>
<evidence type="ECO:0000256" key="2">
    <source>
        <dbReference type="ARBA" id="ARBA00022723"/>
    </source>
</evidence>
<keyword evidence="2" id="KW-0479">Metal-binding</keyword>
<evidence type="ECO:0000256" key="3">
    <source>
        <dbReference type="ARBA" id="ARBA00023004"/>
    </source>
</evidence>
<dbReference type="EMBL" id="JALJOU010000001">
    <property type="protein sequence ID" value="KAK9846624.1"/>
    <property type="molecule type" value="Genomic_DNA"/>
</dbReference>
<dbReference type="PRINTS" id="PR00415">
    <property type="entry name" value="ACONITASE"/>
</dbReference>
<dbReference type="AlphaFoldDB" id="A0AAW1SJH5"/>
<dbReference type="InterPro" id="IPR006251">
    <property type="entry name" value="Homoacnase/IPMdehydase_lsu"/>
</dbReference>
<keyword evidence="8" id="KW-1185">Reference proteome</keyword>
<protein>
    <recommendedName>
        <fullName evidence="6">Aconitase/3-isopropylmalate dehydratase large subunit alpha/beta/alpha domain-containing protein</fullName>
    </recommendedName>
</protein>
<dbReference type="InterPro" id="IPR036008">
    <property type="entry name" value="Aconitase_4Fe-4S_dom"/>
</dbReference>
<proteinExistence type="predicted"/>